<feature type="region of interest" description="Disordered" evidence="11">
    <location>
        <begin position="1"/>
        <end position="57"/>
    </location>
</feature>
<sequence length="171" mass="19375">MSEPQPPSTLAIATPNQYLPGDILKPNSTSTLSNHATKGRSVSGRSSWKLRPQKRASSLITQNRANARSSSWTTKAAAKSLHTEIQTIQQDMIQARIEAKRLKHQNRLDNEKRRMENEYKQAMQNGKLQVLNVKKLGTTMKNMNKKQLRQIKKSRMNSKTGVVEFVGAYEK</sequence>
<keyword evidence="13" id="KW-1185">Reference proteome</keyword>
<evidence type="ECO:0000256" key="9">
    <source>
        <dbReference type="ARBA" id="ARBA00093307"/>
    </source>
</evidence>
<evidence type="ECO:0000256" key="1">
    <source>
        <dbReference type="ARBA" id="ARBA00004286"/>
    </source>
</evidence>
<comment type="function">
    <text evidence="9">Required for proper chromosome segregation during mitosis and error-free mitotic progression.</text>
</comment>
<evidence type="ECO:0000256" key="5">
    <source>
        <dbReference type="ARBA" id="ARBA00022553"/>
    </source>
</evidence>
<keyword evidence="7 10" id="KW-0175">Coiled coil</keyword>
<evidence type="ECO:0000256" key="4">
    <source>
        <dbReference type="ARBA" id="ARBA00022454"/>
    </source>
</evidence>
<dbReference type="PANTHER" id="PTHR13557">
    <property type="entry name" value="COILED-COIL DOMAIN-CONTAINING PROTEIN 86"/>
    <property type="match status" value="1"/>
</dbReference>
<dbReference type="GO" id="GO:0005694">
    <property type="term" value="C:chromosome"/>
    <property type="evidence" value="ECO:0007669"/>
    <property type="project" value="UniProtKB-SubCell"/>
</dbReference>
<evidence type="ECO:0000313" key="12">
    <source>
        <dbReference type="EMBL" id="KAL3772561.1"/>
    </source>
</evidence>
<dbReference type="InterPro" id="IPR026570">
    <property type="entry name" value="CCDC86"/>
</dbReference>
<feature type="coiled-coil region" evidence="10">
    <location>
        <begin position="85"/>
        <end position="125"/>
    </location>
</feature>
<evidence type="ECO:0000256" key="10">
    <source>
        <dbReference type="SAM" id="Coils"/>
    </source>
</evidence>
<evidence type="ECO:0000256" key="7">
    <source>
        <dbReference type="ARBA" id="ARBA00023054"/>
    </source>
</evidence>
<evidence type="ECO:0000313" key="13">
    <source>
        <dbReference type="Proteomes" id="UP001530293"/>
    </source>
</evidence>
<accession>A0ABD3N975</accession>
<reference evidence="12 13" key="1">
    <citation type="submission" date="2024-10" db="EMBL/GenBank/DDBJ databases">
        <title>Updated reference genomes for cyclostephanoid diatoms.</title>
        <authorList>
            <person name="Roberts W.R."/>
            <person name="Alverson A.J."/>
        </authorList>
    </citation>
    <scope>NUCLEOTIDE SEQUENCE [LARGE SCALE GENOMIC DNA]</scope>
    <source>
        <strain evidence="12 13">AJA232-27</strain>
    </source>
</reference>
<evidence type="ECO:0000256" key="2">
    <source>
        <dbReference type="ARBA" id="ARBA00004604"/>
    </source>
</evidence>
<evidence type="ECO:0000256" key="11">
    <source>
        <dbReference type="SAM" id="MobiDB-lite"/>
    </source>
</evidence>
<dbReference type="EMBL" id="JALLBG020000009">
    <property type="protein sequence ID" value="KAL3772561.1"/>
    <property type="molecule type" value="Genomic_DNA"/>
</dbReference>
<dbReference type="AlphaFoldDB" id="A0ABD3N975"/>
<comment type="subcellular location">
    <subcellularLocation>
        <location evidence="1">Chromosome</location>
    </subcellularLocation>
    <subcellularLocation>
        <location evidence="2">Nucleus</location>
        <location evidence="2">Nucleolus</location>
    </subcellularLocation>
</comment>
<organism evidence="12 13">
    <name type="scientific">Discostella pseudostelligera</name>
    <dbReference type="NCBI Taxonomy" id="259834"/>
    <lineage>
        <taxon>Eukaryota</taxon>
        <taxon>Sar</taxon>
        <taxon>Stramenopiles</taxon>
        <taxon>Ochrophyta</taxon>
        <taxon>Bacillariophyta</taxon>
        <taxon>Coscinodiscophyceae</taxon>
        <taxon>Thalassiosirophycidae</taxon>
        <taxon>Stephanodiscales</taxon>
        <taxon>Stephanodiscaceae</taxon>
        <taxon>Discostella</taxon>
    </lineage>
</organism>
<evidence type="ECO:0000256" key="6">
    <source>
        <dbReference type="ARBA" id="ARBA00022934"/>
    </source>
</evidence>
<keyword evidence="8" id="KW-0539">Nucleus</keyword>
<keyword evidence="4" id="KW-0158">Chromosome</keyword>
<keyword evidence="6" id="KW-0164">Citrullination</keyword>
<evidence type="ECO:0000256" key="3">
    <source>
        <dbReference type="ARBA" id="ARBA00016738"/>
    </source>
</evidence>
<protein>
    <recommendedName>
        <fullName evidence="3">Coiled-coil domain-containing protein 86</fullName>
    </recommendedName>
</protein>
<dbReference type="Proteomes" id="UP001530293">
    <property type="component" value="Unassembled WGS sequence"/>
</dbReference>
<gene>
    <name evidence="12" type="ORF">ACHAWU_006759</name>
</gene>
<proteinExistence type="predicted"/>
<keyword evidence="5" id="KW-0597">Phosphoprotein</keyword>
<evidence type="ECO:0000256" key="8">
    <source>
        <dbReference type="ARBA" id="ARBA00023242"/>
    </source>
</evidence>
<dbReference type="GO" id="GO:0005730">
    <property type="term" value="C:nucleolus"/>
    <property type="evidence" value="ECO:0007669"/>
    <property type="project" value="UniProtKB-SubCell"/>
</dbReference>
<comment type="caution">
    <text evidence="12">The sequence shown here is derived from an EMBL/GenBank/DDBJ whole genome shotgun (WGS) entry which is preliminary data.</text>
</comment>
<feature type="compositionally biased region" description="Polar residues" evidence="11">
    <location>
        <begin position="26"/>
        <end position="36"/>
    </location>
</feature>
<dbReference type="PANTHER" id="PTHR13557:SF1">
    <property type="entry name" value="COILED-COIL DOMAIN-CONTAINING PROTEIN 86"/>
    <property type="match status" value="1"/>
</dbReference>
<name>A0ABD3N975_9STRA</name>